<dbReference type="KEGG" id="mars:A8C75_08625"/>
<dbReference type="OrthoDB" id="9762009at2"/>
<sequence length="373" mass="43129">MQYRRRFKWRAGNAVELIVDGEQFFPIMLDSIRQASHSVLMEFYLVSSGQIMDRFIIEMIAAARRGLMVRLMIDGFGGRKLSEPDRLRLEAAGVVILVYNPLKWSKLTQNFARDHRKLMIVDQTLAFIGGTGLTDEYWLAEEAGCPWHEVMLSLRGPVVCDLIELYNALWKRCTATRLPPGSLGAEVGPAMMKVCTTEGLYQQGIKLSFLQQVNQSSERIWLATAYFMPSRSLRRALRRAALRGVDVRLILAGPYTDQPWVFHASKRYYQRLLSAGVKIFEYQPRFLHAKVGVVDDWSSIGSCNLDHWNLRWNLEANIEIREPRFVDQVTAMLSADVQHCSEITEKAWHARPWHRKIREYIWSLISQIVLRIR</sequence>
<dbReference type="CDD" id="cd09110">
    <property type="entry name" value="PLDc_CLS_1"/>
    <property type="match status" value="1"/>
</dbReference>
<evidence type="ECO:0000313" key="2">
    <source>
        <dbReference type="EMBL" id="ANG62544.1"/>
    </source>
</evidence>
<gene>
    <name evidence="2" type="ORF">A8C75_08625</name>
</gene>
<dbReference type="Pfam" id="PF13091">
    <property type="entry name" value="PLDc_2"/>
    <property type="match status" value="2"/>
</dbReference>
<dbReference type="PANTHER" id="PTHR21248">
    <property type="entry name" value="CARDIOLIPIN SYNTHASE"/>
    <property type="match status" value="1"/>
</dbReference>
<dbReference type="InterPro" id="IPR001736">
    <property type="entry name" value="PLipase_D/transphosphatidylase"/>
</dbReference>
<dbReference type="RefSeq" id="WP_067380789.1">
    <property type="nucleotide sequence ID" value="NZ_CP015839.1"/>
</dbReference>
<dbReference type="Proteomes" id="UP000078070">
    <property type="component" value="Chromosome"/>
</dbReference>
<reference evidence="2 3" key="2">
    <citation type="journal article" date="2018" name="Int. J. Syst. Evol. Microbiol.">
        <title>Marinobacterium aestuarii sp. nov., a benzene-degrading marine bacterium isolated from estuary sediment.</title>
        <authorList>
            <person name="Bae S.S."/>
            <person name="Jung J."/>
            <person name="Chung D."/>
            <person name="Baek K."/>
        </authorList>
    </citation>
    <scope>NUCLEOTIDE SEQUENCE [LARGE SCALE GENOMIC DNA]</scope>
    <source>
        <strain evidence="2 3">ST58-10</strain>
    </source>
</reference>
<feature type="domain" description="PLD phosphodiesterase" evidence="1">
    <location>
        <begin position="110"/>
        <end position="137"/>
    </location>
</feature>
<proteinExistence type="predicted"/>
<dbReference type="CDD" id="cd09159">
    <property type="entry name" value="PLDc_ybhO_like_2"/>
    <property type="match status" value="1"/>
</dbReference>
<dbReference type="STRING" id="1821621.A8C75_08625"/>
<dbReference type="SUPFAM" id="SSF56024">
    <property type="entry name" value="Phospholipase D/nuclease"/>
    <property type="match status" value="2"/>
</dbReference>
<dbReference type="GO" id="GO:0032049">
    <property type="term" value="P:cardiolipin biosynthetic process"/>
    <property type="evidence" value="ECO:0007669"/>
    <property type="project" value="UniProtKB-ARBA"/>
</dbReference>
<evidence type="ECO:0000259" key="1">
    <source>
        <dbReference type="PROSITE" id="PS50035"/>
    </source>
</evidence>
<dbReference type="EMBL" id="CP015839">
    <property type="protein sequence ID" value="ANG62544.1"/>
    <property type="molecule type" value="Genomic_DNA"/>
</dbReference>
<reference evidence="3" key="1">
    <citation type="submission" date="2016-05" db="EMBL/GenBank/DDBJ databases">
        <authorList>
            <person name="Baek K."/>
            <person name="Yang S.-J."/>
        </authorList>
    </citation>
    <scope>NUCLEOTIDE SEQUENCE [LARGE SCALE GENOMIC DNA]</scope>
    <source>
        <strain evidence="3">ST58-10</strain>
    </source>
</reference>
<feature type="domain" description="PLD phosphodiesterase" evidence="1">
    <location>
        <begin position="283"/>
        <end position="309"/>
    </location>
</feature>
<protein>
    <submittedName>
        <fullName evidence="2">Cardiolipin synthase B</fullName>
    </submittedName>
</protein>
<accession>A0A1A9EWN3</accession>
<dbReference type="Gene3D" id="3.30.870.10">
    <property type="entry name" value="Endonuclease Chain A"/>
    <property type="match status" value="2"/>
</dbReference>
<name>A0A1A9EWN3_9GAMM</name>
<dbReference type="GO" id="GO:0008808">
    <property type="term" value="F:cardiolipin synthase activity"/>
    <property type="evidence" value="ECO:0007669"/>
    <property type="project" value="TreeGrafter"/>
</dbReference>
<dbReference type="GO" id="GO:0016020">
    <property type="term" value="C:membrane"/>
    <property type="evidence" value="ECO:0007669"/>
    <property type="project" value="TreeGrafter"/>
</dbReference>
<dbReference type="AlphaFoldDB" id="A0A1A9EWN3"/>
<keyword evidence="3" id="KW-1185">Reference proteome</keyword>
<organism evidence="2 3">
    <name type="scientific">Marinobacterium aestuarii</name>
    <dbReference type="NCBI Taxonomy" id="1821621"/>
    <lineage>
        <taxon>Bacteria</taxon>
        <taxon>Pseudomonadati</taxon>
        <taxon>Pseudomonadota</taxon>
        <taxon>Gammaproteobacteria</taxon>
        <taxon>Oceanospirillales</taxon>
        <taxon>Oceanospirillaceae</taxon>
        <taxon>Marinobacterium</taxon>
    </lineage>
</organism>
<dbReference type="PANTHER" id="PTHR21248:SF23">
    <property type="entry name" value="CARDIOLIPIN SYNTHASE B"/>
    <property type="match status" value="1"/>
</dbReference>
<dbReference type="InterPro" id="IPR025202">
    <property type="entry name" value="PLD-like_dom"/>
</dbReference>
<evidence type="ECO:0000313" key="3">
    <source>
        <dbReference type="Proteomes" id="UP000078070"/>
    </source>
</evidence>
<dbReference type="PROSITE" id="PS50035">
    <property type="entry name" value="PLD"/>
    <property type="match status" value="2"/>
</dbReference>
<dbReference type="SMART" id="SM00155">
    <property type="entry name" value="PLDc"/>
    <property type="match status" value="2"/>
</dbReference>